<dbReference type="GeneTree" id="ENSGT00390000006790"/>
<dbReference type="PANTHER" id="PTHR16230:SF4">
    <property type="entry name" value="BIOGENESIS OF LYSOSOME-RELATED ORGANELLES COMPLEX 1 SUBUNIT 4"/>
    <property type="match status" value="1"/>
</dbReference>
<sequence>MERGHAGLGPREGLAPEEELEAPGASWSGDSGNVSQSHSSASGLWEEEEEAAAGAQGEEGERSGRRRRPSRDRTGDAAGSDLPLLRRTAAGYAAYLLPAAGEGGGPEIEALDRSLEDLLTRVDEFVGMLDMIRSDSSQVVNESVPHIHNKATEMNEIYRKIDKLEAFVKMIGNCVTRMEEQVTKAEAELGTFPNTLKKLLHTINVPSFLNKSYSTKQQQTVYEPPILFRTEDYFPCCKEGPQSFGLPFNEEDK</sequence>
<dbReference type="GO" id="GO:0031083">
    <property type="term" value="C:BLOC-1 complex"/>
    <property type="evidence" value="ECO:0007669"/>
    <property type="project" value="Ensembl"/>
</dbReference>
<dbReference type="InterPro" id="IPR024857">
    <property type="entry name" value="Cappuccino"/>
</dbReference>
<reference evidence="2 3" key="1">
    <citation type="journal article" date="2011" name="Proc. Natl. Acad. Sci. U.S.A.">
        <title>Genetic diversity and population structure of the endangered marsupial Sarcophilus harrisii (Tasmanian devil).</title>
        <authorList>
            <person name="Miller W."/>
            <person name="Hayes V.M."/>
            <person name="Ratan A."/>
            <person name="Petersen D.C."/>
            <person name="Wittekindt N.E."/>
            <person name="Miller J."/>
            <person name="Walenz B."/>
            <person name="Knight J."/>
            <person name="Qi J."/>
            <person name="Zhao F."/>
            <person name="Wang Q."/>
            <person name="Bedoya-Reina O.C."/>
            <person name="Katiyar N."/>
            <person name="Tomsho L.P."/>
            <person name="Kasson L.M."/>
            <person name="Hardie R.A."/>
            <person name="Woodbridge P."/>
            <person name="Tindall E.A."/>
            <person name="Bertelsen M.F."/>
            <person name="Dixon D."/>
            <person name="Pyecroft S."/>
            <person name="Helgen K.M."/>
            <person name="Lesk A.M."/>
            <person name="Pringle T.H."/>
            <person name="Patterson N."/>
            <person name="Zhang Y."/>
            <person name="Kreiss A."/>
            <person name="Woods G.M."/>
            <person name="Jones M.E."/>
            <person name="Schuster S.C."/>
        </authorList>
    </citation>
    <scope>NUCLEOTIDE SEQUENCE [LARGE SCALE GENOMIC DNA]</scope>
</reference>
<dbReference type="eggNOG" id="ENOG502S1N9">
    <property type="taxonomic scope" value="Eukaryota"/>
</dbReference>
<protein>
    <submittedName>
        <fullName evidence="2">Biosis of lysosomal organelles complex 1 subunit 4</fullName>
    </submittedName>
</protein>
<reference evidence="2" key="2">
    <citation type="submission" date="2025-08" db="UniProtKB">
        <authorList>
            <consortium name="Ensembl"/>
        </authorList>
    </citation>
    <scope>IDENTIFICATION</scope>
</reference>
<evidence type="ECO:0000313" key="3">
    <source>
        <dbReference type="Proteomes" id="UP000007648"/>
    </source>
</evidence>
<feature type="compositionally biased region" description="Polar residues" evidence="1">
    <location>
        <begin position="28"/>
        <end position="38"/>
    </location>
</feature>
<reference evidence="2" key="3">
    <citation type="submission" date="2025-09" db="UniProtKB">
        <authorList>
            <consortium name="Ensembl"/>
        </authorList>
    </citation>
    <scope>IDENTIFICATION</scope>
</reference>
<accession>G3VUB0</accession>
<dbReference type="Proteomes" id="UP000007648">
    <property type="component" value="Unassembled WGS sequence"/>
</dbReference>
<dbReference type="AlphaFoldDB" id="G3VUB0"/>
<dbReference type="HOGENOM" id="CLU_096507_5_0_1"/>
<dbReference type="STRING" id="9305.ENSSHAP00000006765"/>
<keyword evidence="3" id="KW-1185">Reference proteome</keyword>
<dbReference type="PANTHER" id="PTHR16230">
    <property type="entry name" value="CAPPUCCINO"/>
    <property type="match status" value="1"/>
</dbReference>
<evidence type="ECO:0000313" key="2">
    <source>
        <dbReference type="Ensembl" id="ENSSHAP00000006765.2"/>
    </source>
</evidence>
<proteinExistence type="predicted"/>
<dbReference type="InParanoid" id="G3VUB0"/>
<feature type="region of interest" description="Disordered" evidence="1">
    <location>
        <begin position="1"/>
        <end position="82"/>
    </location>
</feature>
<dbReference type="Ensembl" id="ENSSHAT00000006824.2">
    <property type="protein sequence ID" value="ENSSHAP00000006765.2"/>
    <property type="gene ID" value="ENSSHAG00000005880.2"/>
</dbReference>
<organism evidence="2 3">
    <name type="scientific">Sarcophilus harrisii</name>
    <name type="common">Tasmanian devil</name>
    <name type="synonym">Sarcophilus laniarius</name>
    <dbReference type="NCBI Taxonomy" id="9305"/>
    <lineage>
        <taxon>Eukaryota</taxon>
        <taxon>Metazoa</taxon>
        <taxon>Chordata</taxon>
        <taxon>Craniata</taxon>
        <taxon>Vertebrata</taxon>
        <taxon>Euteleostomi</taxon>
        <taxon>Mammalia</taxon>
        <taxon>Metatheria</taxon>
        <taxon>Dasyuromorphia</taxon>
        <taxon>Dasyuridae</taxon>
        <taxon>Sarcophilus</taxon>
    </lineage>
</organism>
<evidence type="ECO:0000256" key="1">
    <source>
        <dbReference type="SAM" id="MobiDB-lite"/>
    </source>
</evidence>
<gene>
    <name evidence="2" type="primary">BLOC1S4</name>
</gene>
<dbReference type="FunCoup" id="G3VUB0">
    <property type="interactions" value="423"/>
</dbReference>
<name>G3VUB0_SARHA</name>